<organism evidence="1">
    <name type="scientific">Staphylothermus marinus</name>
    <dbReference type="NCBI Taxonomy" id="2280"/>
    <lineage>
        <taxon>Archaea</taxon>
        <taxon>Thermoproteota</taxon>
        <taxon>Thermoprotei</taxon>
        <taxon>Desulfurococcales</taxon>
        <taxon>Desulfurococcaceae</taxon>
        <taxon>Staphylothermus</taxon>
    </lineage>
</organism>
<gene>
    <name evidence="1" type="ORF">ENT92_02600</name>
</gene>
<dbReference type="SUPFAM" id="SSF54285">
    <property type="entry name" value="MoaD/ThiS"/>
    <property type="match status" value="1"/>
</dbReference>
<evidence type="ECO:0000313" key="1">
    <source>
        <dbReference type="EMBL" id="HGU65090.1"/>
    </source>
</evidence>
<dbReference type="InterPro" id="IPR003749">
    <property type="entry name" value="ThiS/MoaD-like"/>
</dbReference>
<reference evidence="1" key="1">
    <citation type="journal article" date="2020" name="mSystems">
        <title>Genome- and Community-Level Interaction Insights into Carbon Utilization and Element Cycling Functions of Hydrothermarchaeota in Hydrothermal Sediment.</title>
        <authorList>
            <person name="Zhou Z."/>
            <person name="Liu Y."/>
            <person name="Xu W."/>
            <person name="Pan J."/>
            <person name="Luo Z.H."/>
            <person name="Li M."/>
        </authorList>
    </citation>
    <scope>NUCLEOTIDE SEQUENCE [LARGE SCALE GENOMIC DNA]</scope>
    <source>
        <strain evidence="1">SpSt-622</strain>
    </source>
</reference>
<proteinExistence type="predicted"/>
<dbReference type="CDD" id="cd17040">
    <property type="entry name" value="Ubl_MoaD_like"/>
    <property type="match status" value="1"/>
</dbReference>
<dbReference type="Pfam" id="PF02597">
    <property type="entry name" value="ThiS"/>
    <property type="match status" value="1"/>
</dbReference>
<name>A0A7J3PKQ8_STAMA</name>
<protein>
    <submittedName>
        <fullName evidence="1">Molybdopterin converting factor</fullName>
    </submittedName>
</protein>
<dbReference type="Gene3D" id="3.10.20.30">
    <property type="match status" value="1"/>
</dbReference>
<dbReference type="InterPro" id="IPR016155">
    <property type="entry name" value="Mopterin_synth/thiamin_S_b"/>
</dbReference>
<dbReference type="AlphaFoldDB" id="A0A7J3PKQ8"/>
<accession>A0A7J3PKQ8</accession>
<dbReference type="InterPro" id="IPR012675">
    <property type="entry name" value="Beta-grasp_dom_sf"/>
</dbReference>
<dbReference type="EMBL" id="DTAN01000102">
    <property type="protein sequence ID" value="HGU65090.1"/>
    <property type="molecule type" value="Genomic_DNA"/>
</dbReference>
<sequence>MKITVVFLGRASELVGKSIIEIDMPENSTLKDLLEKIGEMIGQSIYRRFVEGHYVFVTYINDKPVVNPNTVLKDNDRVVLITPEMGG</sequence>
<comment type="caution">
    <text evidence="1">The sequence shown here is derived from an EMBL/GenBank/DDBJ whole genome shotgun (WGS) entry which is preliminary data.</text>
</comment>